<feature type="chain" id="PRO_5029631920" description="Amidase domain-containing protein" evidence="1">
    <location>
        <begin position="24"/>
        <end position="512"/>
    </location>
</feature>
<name>A0A7N0TDN0_KALFE</name>
<dbReference type="Proteomes" id="UP000594263">
    <property type="component" value="Unplaced"/>
</dbReference>
<dbReference type="EnsemblPlants" id="Kaladp0032s0453.1.v1.1">
    <property type="protein sequence ID" value="Kaladp0032s0453.1.v1.1"/>
    <property type="gene ID" value="Kaladp0032s0453.v1.1"/>
</dbReference>
<keyword evidence="4" id="KW-1185">Reference proteome</keyword>
<feature type="signal peptide" evidence="1">
    <location>
        <begin position="1"/>
        <end position="23"/>
    </location>
</feature>
<dbReference type="AlphaFoldDB" id="A0A7N0TDN0"/>
<proteinExistence type="predicted"/>
<dbReference type="Gene3D" id="3.90.1300.10">
    <property type="entry name" value="Amidase signature (AS) domain"/>
    <property type="match status" value="1"/>
</dbReference>
<protein>
    <recommendedName>
        <fullName evidence="2">Amidase domain-containing protein</fullName>
    </recommendedName>
</protein>
<dbReference type="InterPro" id="IPR023631">
    <property type="entry name" value="Amidase_dom"/>
</dbReference>
<dbReference type="OMA" id="MPIWWEY"/>
<accession>A0A7N0TDN0</accession>
<reference evidence="3" key="1">
    <citation type="submission" date="2021-01" db="UniProtKB">
        <authorList>
            <consortium name="EnsemblPlants"/>
        </authorList>
    </citation>
    <scope>IDENTIFICATION</scope>
</reference>
<evidence type="ECO:0000256" key="1">
    <source>
        <dbReference type="SAM" id="SignalP"/>
    </source>
</evidence>
<feature type="domain" description="Amidase" evidence="2">
    <location>
        <begin position="50"/>
        <end position="452"/>
    </location>
</feature>
<evidence type="ECO:0000259" key="2">
    <source>
        <dbReference type="Pfam" id="PF01425"/>
    </source>
</evidence>
<dbReference type="PANTHER" id="PTHR42678">
    <property type="entry name" value="AMIDASE"/>
    <property type="match status" value="1"/>
</dbReference>
<keyword evidence="1" id="KW-0732">Signal</keyword>
<evidence type="ECO:0000313" key="4">
    <source>
        <dbReference type="Proteomes" id="UP000594263"/>
    </source>
</evidence>
<dbReference type="Pfam" id="PF01425">
    <property type="entry name" value="Amidase"/>
    <property type="match status" value="1"/>
</dbReference>
<dbReference type="PANTHER" id="PTHR42678:SF34">
    <property type="entry name" value="OS04G0183300 PROTEIN"/>
    <property type="match status" value="1"/>
</dbReference>
<dbReference type="InterPro" id="IPR036928">
    <property type="entry name" value="AS_sf"/>
</dbReference>
<dbReference type="SUPFAM" id="SSF75304">
    <property type="entry name" value="Amidase signature (AS) enzymes"/>
    <property type="match status" value="1"/>
</dbReference>
<organism evidence="3 4">
    <name type="scientific">Kalanchoe fedtschenkoi</name>
    <name type="common">Lavender scallops</name>
    <name type="synonym">South American air plant</name>
    <dbReference type="NCBI Taxonomy" id="63787"/>
    <lineage>
        <taxon>Eukaryota</taxon>
        <taxon>Viridiplantae</taxon>
        <taxon>Streptophyta</taxon>
        <taxon>Embryophyta</taxon>
        <taxon>Tracheophyta</taxon>
        <taxon>Spermatophyta</taxon>
        <taxon>Magnoliopsida</taxon>
        <taxon>eudicotyledons</taxon>
        <taxon>Gunneridae</taxon>
        <taxon>Pentapetalae</taxon>
        <taxon>Saxifragales</taxon>
        <taxon>Crassulaceae</taxon>
        <taxon>Kalanchoe</taxon>
    </lineage>
</organism>
<evidence type="ECO:0000313" key="3">
    <source>
        <dbReference type="EnsemblPlants" id="Kaladp0032s0453.1.v1.1"/>
    </source>
</evidence>
<sequence>MAAYVMSSTVLFLIAFSSASAGAAQFTIREATVDGFRAAFHANELTSTQLVQFYLREIRLLNPTLRGVIEVNPDAVHQAAVADEERRYGSKRASHALHGIPVLLKDNIGTKDKLNTTAGSFALLGSVVARDAGVVRKLKEAGAIILGKASLSEWAYFRSLTAPNGWSARGGQGLNPYNLSADPCGSSSGSAISVAANMVAVSLGTETDGSILYPAHANSVVGIKRTLGLTSRAGVVPISPRQDTVGPICRTVADAVYVLDTIVGFDPDDAQETGEAAKYIPHGGYKQYLSRDGLRGKRLGIVRNPFWTFPNGSAQAQAFEAHFATLRQEGANLVDDLEIANIDTILNSTASGEALLLLAEFKLSLNAYLNKSLVVSPARSLAEIIAFNQQNSGLEMIDEFGQNIFLLSQATNGIGQLEHQALSNLENLSANGFEKLMKQHQLDAILTPGPNVAPVLAVGGFPGISVPAGFNAEGVPFGLTFGGLKGSEPKLIEIAYGFEQATKARKQPTLLH</sequence>
<dbReference type="Gramene" id="Kaladp0032s0453.1.v1.1">
    <property type="protein sequence ID" value="Kaladp0032s0453.1.v1.1"/>
    <property type="gene ID" value="Kaladp0032s0453.v1.1"/>
</dbReference>